<gene>
    <name evidence="2" type="ORF">PXEA_LOCUS8550</name>
</gene>
<sequence>MKRDSRRETGHLGPVNDLLSRYPRNCAKNVLPIEGTLRELMCCRYMQDGTAVSVHTSPPDASCHTSLIDSRSSNGTNFSLCCHKAQEGSRKERFLPSSGPKALNPFGLPEVHSLDSSNRPARWRPDSS</sequence>
<evidence type="ECO:0000256" key="1">
    <source>
        <dbReference type="SAM" id="MobiDB-lite"/>
    </source>
</evidence>
<organism evidence="2 3">
    <name type="scientific">Protopolystoma xenopodis</name>
    <dbReference type="NCBI Taxonomy" id="117903"/>
    <lineage>
        <taxon>Eukaryota</taxon>
        <taxon>Metazoa</taxon>
        <taxon>Spiralia</taxon>
        <taxon>Lophotrochozoa</taxon>
        <taxon>Platyhelminthes</taxon>
        <taxon>Monogenea</taxon>
        <taxon>Polyopisthocotylea</taxon>
        <taxon>Polystomatidea</taxon>
        <taxon>Polystomatidae</taxon>
        <taxon>Protopolystoma</taxon>
    </lineage>
</organism>
<feature type="region of interest" description="Disordered" evidence="1">
    <location>
        <begin position="87"/>
        <end position="128"/>
    </location>
</feature>
<dbReference type="AlphaFoldDB" id="A0A3S5A500"/>
<evidence type="ECO:0000313" key="3">
    <source>
        <dbReference type="Proteomes" id="UP000784294"/>
    </source>
</evidence>
<dbReference type="Proteomes" id="UP000784294">
    <property type="component" value="Unassembled WGS sequence"/>
</dbReference>
<reference evidence="2" key="1">
    <citation type="submission" date="2018-11" db="EMBL/GenBank/DDBJ databases">
        <authorList>
            <consortium name="Pathogen Informatics"/>
        </authorList>
    </citation>
    <scope>NUCLEOTIDE SEQUENCE</scope>
</reference>
<accession>A0A3S5A500</accession>
<name>A0A3S5A500_9PLAT</name>
<keyword evidence="3" id="KW-1185">Reference proteome</keyword>
<evidence type="ECO:0000313" key="2">
    <source>
        <dbReference type="EMBL" id="VEL15110.1"/>
    </source>
</evidence>
<proteinExistence type="predicted"/>
<protein>
    <submittedName>
        <fullName evidence="2">Uncharacterized protein</fullName>
    </submittedName>
</protein>
<dbReference type="EMBL" id="CAAALY010023455">
    <property type="protein sequence ID" value="VEL15110.1"/>
    <property type="molecule type" value="Genomic_DNA"/>
</dbReference>
<comment type="caution">
    <text evidence="2">The sequence shown here is derived from an EMBL/GenBank/DDBJ whole genome shotgun (WGS) entry which is preliminary data.</text>
</comment>